<keyword evidence="2" id="KW-0479">Metal-binding</keyword>
<dbReference type="PANTHER" id="PTHR46300:SF6">
    <property type="entry name" value="CYTOCHROME P450 2C30"/>
    <property type="match status" value="1"/>
</dbReference>
<evidence type="ECO:0000256" key="5">
    <source>
        <dbReference type="SAM" id="Phobius"/>
    </source>
</evidence>
<evidence type="ECO:0000256" key="4">
    <source>
        <dbReference type="ARBA" id="ARBA00023004"/>
    </source>
</evidence>
<evidence type="ECO:0000313" key="8">
    <source>
        <dbReference type="Proteomes" id="UP001586593"/>
    </source>
</evidence>
<keyword evidence="4" id="KW-0408">Iron</keyword>
<evidence type="ECO:0000256" key="3">
    <source>
        <dbReference type="ARBA" id="ARBA00023002"/>
    </source>
</evidence>
<feature type="signal peptide" evidence="6">
    <location>
        <begin position="1"/>
        <end position="15"/>
    </location>
</feature>
<name>A0ABR3XVB6_9PEZI</name>
<keyword evidence="5" id="KW-0812">Transmembrane</keyword>
<feature type="transmembrane region" description="Helical" evidence="5">
    <location>
        <begin position="265"/>
        <end position="286"/>
    </location>
</feature>
<evidence type="ECO:0008006" key="9">
    <source>
        <dbReference type="Google" id="ProtNLM"/>
    </source>
</evidence>
<dbReference type="InterPro" id="IPR036396">
    <property type="entry name" value="Cyt_P450_sf"/>
</dbReference>
<dbReference type="Proteomes" id="UP001586593">
    <property type="component" value="Unassembled WGS sequence"/>
</dbReference>
<keyword evidence="6" id="KW-0732">Signal</keyword>
<dbReference type="PANTHER" id="PTHR46300">
    <property type="entry name" value="P450, PUTATIVE (EUROFUNG)-RELATED-RELATED"/>
    <property type="match status" value="1"/>
</dbReference>
<comment type="caution">
    <text evidence="7">The sequence shown here is derived from an EMBL/GenBank/DDBJ whole genome shotgun (WGS) entry which is preliminary data.</text>
</comment>
<dbReference type="InterPro" id="IPR002401">
    <property type="entry name" value="Cyt_P450_E_grp-I"/>
</dbReference>
<dbReference type="Pfam" id="PF00067">
    <property type="entry name" value="p450"/>
    <property type="match status" value="1"/>
</dbReference>
<protein>
    <recommendedName>
        <fullName evidence="9">Cytochrome P450</fullName>
    </recommendedName>
</protein>
<sequence length="509" mass="58997">MRLLTLLLLPATACAVLVYHLIKEYRRINPRWRKLKEWADQYGKDGFYRTEMMGARFIIVTDETVAEELLVRRAKLNSDRPAVTSLFDSKSDQGSMEYLPLMGKNVYWARQRKIVHAYLTEAAKAAYHGIMYFEVKRLVAGLIHDPDNFQFLLEDMASKVMCQLTWDDPSLSEYCTKSAWGLLTQMSPAGPITNLCPLLWHLPMCLNPWKWAEKRRHDEQQRWWMAQLQRVRDTVEKGEMRPCWTRQFLETKKTSISGDHEASCMLGMMALVGIFTVAGPLTYFLVAMIHHPQWQSAVQKEVDEICKGRPPTLDDTPNLPILRACIKETMRWRPNVPTGVAHETEEDYVFCGYYIPKGTRILPLEWSFLRNPAKYPDPDNFRPERWLEPAWCFNLLPKTDPATGDPIPVPTDDCNSLLIIKPNPFQMKFEPRSEERRHQALKLWYEAEAKDREERQAFVKQRDKCNSPGKRRISTVYDGSLGNNGVGEVRCGWINRKGDLAMEDSSCTL</sequence>
<organism evidence="7 8">
    <name type="scientific">Phialemonium thermophilum</name>
    <dbReference type="NCBI Taxonomy" id="223376"/>
    <lineage>
        <taxon>Eukaryota</taxon>
        <taxon>Fungi</taxon>
        <taxon>Dikarya</taxon>
        <taxon>Ascomycota</taxon>
        <taxon>Pezizomycotina</taxon>
        <taxon>Sordariomycetes</taxon>
        <taxon>Sordariomycetidae</taxon>
        <taxon>Cephalothecales</taxon>
        <taxon>Cephalothecaceae</taxon>
        <taxon>Phialemonium</taxon>
    </lineage>
</organism>
<evidence type="ECO:0000256" key="2">
    <source>
        <dbReference type="ARBA" id="ARBA00022723"/>
    </source>
</evidence>
<dbReference type="EMBL" id="JAZHXJ010000037">
    <property type="protein sequence ID" value="KAL1879946.1"/>
    <property type="molecule type" value="Genomic_DNA"/>
</dbReference>
<keyword evidence="8" id="KW-1185">Reference proteome</keyword>
<keyword evidence="5" id="KW-1133">Transmembrane helix</keyword>
<proteinExistence type="inferred from homology"/>
<gene>
    <name evidence="7" type="ORF">VTK73DRAFT_6526</name>
</gene>
<keyword evidence="5" id="KW-0472">Membrane</keyword>
<dbReference type="InterPro" id="IPR001128">
    <property type="entry name" value="Cyt_P450"/>
</dbReference>
<reference evidence="7 8" key="1">
    <citation type="journal article" date="2024" name="Commun. Biol.">
        <title>Comparative genomic analysis of thermophilic fungi reveals convergent evolutionary adaptations and gene losses.</title>
        <authorList>
            <person name="Steindorff A.S."/>
            <person name="Aguilar-Pontes M.V."/>
            <person name="Robinson A.J."/>
            <person name="Andreopoulos B."/>
            <person name="LaButti K."/>
            <person name="Kuo A."/>
            <person name="Mondo S."/>
            <person name="Riley R."/>
            <person name="Otillar R."/>
            <person name="Haridas S."/>
            <person name="Lipzen A."/>
            <person name="Grimwood J."/>
            <person name="Schmutz J."/>
            <person name="Clum A."/>
            <person name="Reid I.D."/>
            <person name="Moisan M.C."/>
            <person name="Butler G."/>
            <person name="Nguyen T.T.M."/>
            <person name="Dewar K."/>
            <person name="Conant G."/>
            <person name="Drula E."/>
            <person name="Henrissat B."/>
            <person name="Hansel C."/>
            <person name="Singer S."/>
            <person name="Hutchinson M.I."/>
            <person name="de Vries R.P."/>
            <person name="Natvig D.O."/>
            <person name="Powell A.J."/>
            <person name="Tsang A."/>
            <person name="Grigoriev I.V."/>
        </authorList>
    </citation>
    <scope>NUCLEOTIDE SEQUENCE [LARGE SCALE GENOMIC DNA]</scope>
    <source>
        <strain evidence="7 8">ATCC 24622</strain>
    </source>
</reference>
<dbReference type="SUPFAM" id="SSF48264">
    <property type="entry name" value="Cytochrome P450"/>
    <property type="match status" value="1"/>
</dbReference>
<dbReference type="Gene3D" id="1.10.630.10">
    <property type="entry name" value="Cytochrome P450"/>
    <property type="match status" value="1"/>
</dbReference>
<comment type="similarity">
    <text evidence="1">Belongs to the cytochrome P450 family.</text>
</comment>
<keyword evidence="3" id="KW-0560">Oxidoreductase</keyword>
<evidence type="ECO:0000256" key="1">
    <source>
        <dbReference type="ARBA" id="ARBA00010617"/>
    </source>
</evidence>
<evidence type="ECO:0000313" key="7">
    <source>
        <dbReference type="EMBL" id="KAL1879946.1"/>
    </source>
</evidence>
<evidence type="ECO:0000256" key="6">
    <source>
        <dbReference type="SAM" id="SignalP"/>
    </source>
</evidence>
<dbReference type="PRINTS" id="PR00463">
    <property type="entry name" value="EP450I"/>
</dbReference>
<dbReference type="InterPro" id="IPR050364">
    <property type="entry name" value="Cytochrome_P450_fung"/>
</dbReference>
<accession>A0ABR3XVB6</accession>
<feature type="chain" id="PRO_5047287058" description="Cytochrome P450" evidence="6">
    <location>
        <begin position="16"/>
        <end position="509"/>
    </location>
</feature>